<dbReference type="SUPFAM" id="SSF56672">
    <property type="entry name" value="DNA/RNA polymerases"/>
    <property type="match status" value="1"/>
</dbReference>
<organism evidence="2 3">
    <name type="scientific">Pararge aegeria aegeria</name>
    <dbReference type="NCBI Taxonomy" id="348720"/>
    <lineage>
        <taxon>Eukaryota</taxon>
        <taxon>Metazoa</taxon>
        <taxon>Ecdysozoa</taxon>
        <taxon>Arthropoda</taxon>
        <taxon>Hexapoda</taxon>
        <taxon>Insecta</taxon>
        <taxon>Pterygota</taxon>
        <taxon>Neoptera</taxon>
        <taxon>Endopterygota</taxon>
        <taxon>Lepidoptera</taxon>
        <taxon>Glossata</taxon>
        <taxon>Ditrysia</taxon>
        <taxon>Papilionoidea</taxon>
        <taxon>Nymphalidae</taxon>
        <taxon>Satyrinae</taxon>
        <taxon>Satyrini</taxon>
        <taxon>Parargina</taxon>
        <taxon>Pararge</taxon>
    </lineage>
</organism>
<dbReference type="GO" id="GO:0071897">
    <property type="term" value="P:DNA biosynthetic process"/>
    <property type="evidence" value="ECO:0007669"/>
    <property type="project" value="UniProtKB-ARBA"/>
</dbReference>
<comment type="caution">
    <text evidence="2">The sequence shown here is derived from an EMBL/GenBank/DDBJ whole genome shotgun (WGS) entry which is preliminary data.</text>
</comment>
<feature type="region of interest" description="Disordered" evidence="1">
    <location>
        <begin position="1"/>
        <end position="21"/>
    </location>
</feature>
<dbReference type="OrthoDB" id="6926768at2759"/>
<evidence type="ECO:0000313" key="2">
    <source>
        <dbReference type="EMBL" id="CAH2230940.1"/>
    </source>
</evidence>
<feature type="non-terminal residue" evidence="2">
    <location>
        <position position="240"/>
    </location>
</feature>
<dbReference type="AlphaFoldDB" id="A0A8S4R509"/>
<dbReference type="Proteomes" id="UP000838756">
    <property type="component" value="Unassembled WGS sequence"/>
</dbReference>
<proteinExistence type="predicted"/>
<accession>A0A8S4R509</accession>
<reference evidence="2" key="1">
    <citation type="submission" date="2022-03" db="EMBL/GenBank/DDBJ databases">
        <authorList>
            <person name="Lindestad O."/>
        </authorList>
    </citation>
    <scope>NUCLEOTIDE SEQUENCE</scope>
</reference>
<gene>
    <name evidence="2" type="primary">jg24582</name>
    <name evidence="2" type="ORF">PAEG_LOCUS9944</name>
</gene>
<evidence type="ECO:0000256" key="1">
    <source>
        <dbReference type="SAM" id="MobiDB-lite"/>
    </source>
</evidence>
<dbReference type="InterPro" id="IPR043502">
    <property type="entry name" value="DNA/RNA_pol_sf"/>
</dbReference>
<keyword evidence="3" id="KW-1185">Reference proteome</keyword>
<sequence length="240" mass="26958">MPNIPPGTPAENVTPAGSYTGTPRTLDTRWWALKRPPTTRSLPLMHQDGTLRYRNEDRVEILAAHLEQQFTPFPVTNTEHNDMVGNHLREYFSRAPAPDEDPIVLSPGSVSSAIQKLKTRKAPGADGIPNAALRHLPRPAVTALTRLYNGIQRTGHFPSSWKTSIVVMLPKPGPYGILQRMTPFWTPRPEQFGFRAEYGTSQQLARVLHQITAAKNKRQKPVAVFLDMEKAFDKVWHEGL</sequence>
<name>A0A8S4R509_9NEOP</name>
<dbReference type="EMBL" id="CAKXAJ010024829">
    <property type="protein sequence ID" value="CAH2230940.1"/>
    <property type="molecule type" value="Genomic_DNA"/>
</dbReference>
<protein>
    <submittedName>
        <fullName evidence="2">Jg24582 protein</fullName>
    </submittedName>
</protein>
<evidence type="ECO:0000313" key="3">
    <source>
        <dbReference type="Proteomes" id="UP000838756"/>
    </source>
</evidence>
<dbReference type="PANTHER" id="PTHR19446">
    <property type="entry name" value="REVERSE TRANSCRIPTASES"/>
    <property type="match status" value="1"/>
</dbReference>